<dbReference type="KEGG" id="oai:OLEAN_C25910"/>
<sequence>MKNTLLNRLSNTVINTVLLLVVLLLAGCGQPILPKFIKESKWSTSYEVHYEYQTEVWDDPDVLSTPRVQFRWARPGLSDYKDMGIWSMRLDGSDIREVVSPELLFSTERGAGRSVWSMPRSPNNRYIAIKLGTQNLIIDLETKQVIELSRGRDWPSFQWLPDSDSLLYNTAKGVKQYHLATGKDDFIEPRFRDDGIWGHWFLLDGGRVITMEGWDGIYTYDFASGELLDKRPGDFDSRRRQKLSADGKYYIKASSRGGSWVSVEEPNTVIQKIPDLGGGGESFAGMTLGQRLYSSYSGKNREGIEVIDGDLAKPSNFIFPNRERTPGNLSFYNTGY</sequence>
<dbReference type="EMBL" id="FO203512">
    <property type="protein sequence ID" value="CCK76767.1"/>
    <property type="molecule type" value="Genomic_DNA"/>
</dbReference>
<organism evidence="2 3">
    <name type="scientific">Oleispira antarctica RB-8</name>
    <dbReference type="NCBI Taxonomy" id="698738"/>
    <lineage>
        <taxon>Bacteria</taxon>
        <taxon>Pseudomonadati</taxon>
        <taxon>Pseudomonadota</taxon>
        <taxon>Gammaproteobacteria</taxon>
        <taxon>Oceanospirillales</taxon>
        <taxon>Oceanospirillaceae</taxon>
        <taxon>Oleispira</taxon>
    </lineage>
</organism>
<dbReference type="AlphaFoldDB" id="R4YP09"/>
<evidence type="ECO:0008006" key="4">
    <source>
        <dbReference type="Google" id="ProtNLM"/>
    </source>
</evidence>
<dbReference type="HOGENOM" id="CLU_812962_0_0_6"/>
<protein>
    <recommendedName>
        <fullName evidence="4">Lipoprotein</fullName>
    </recommendedName>
</protein>
<evidence type="ECO:0000313" key="2">
    <source>
        <dbReference type="EMBL" id="CCK76767.1"/>
    </source>
</evidence>
<dbReference type="STRING" id="698738.OLEAN_C25910"/>
<keyword evidence="1" id="KW-0472">Membrane</keyword>
<feature type="transmembrane region" description="Helical" evidence="1">
    <location>
        <begin position="12"/>
        <end position="33"/>
    </location>
</feature>
<gene>
    <name evidence="2" type="ORF">OLEAN_C25910</name>
</gene>
<proteinExistence type="predicted"/>
<accession>R4YP09</accession>
<dbReference type="Proteomes" id="UP000032749">
    <property type="component" value="Chromosome"/>
</dbReference>
<reference evidence="2 3" key="1">
    <citation type="journal article" date="2013" name="Nat. Commun.">
        <title>Genome sequence and functional genomic analysis of the oil-degrading bacterium Oleispira antarctica.</title>
        <authorList>
            <person name="Kube M."/>
            <person name="Chernikova T.N."/>
            <person name="Al-Ramahi Y."/>
            <person name="Beloqui A."/>
            <person name="Lopez-Cortez N."/>
            <person name="Guazzaroni M.E."/>
            <person name="Heipieper H.J."/>
            <person name="Klages S."/>
            <person name="Kotsyurbenko O.R."/>
            <person name="Langer I."/>
            <person name="Nechitaylo T.Y."/>
            <person name="Lunsdorf H."/>
            <person name="Fernandez M."/>
            <person name="Juarez S."/>
            <person name="Ciordia S."/>
            <person name="Singer A."/>
            <person name="Kagan O."/>
            <person name="Egorova O."/>
            <person name="Petit P.A."/>
            <person name="Stogios P."/>
            <person name="Kim Y."/>
            <person name="Tchigvintsev A."/>
            <person name="Flick R."/>
            <person name="Denaro R."/>
            <person name="Genovese M."/>
            <person name="Albar J.P."/>
            <person name="Reva O.N."/>
            <person name="Martinez-Gomariz M."/>
            <person name="Tran H."/>
            <person name="Ferrer M."/>
            <person name="Savchenko A."/>
            <person name="Yakunin A.F."/>
            <person name="Yakimov M.M."/>
            <person name="Golyshina O.V."/>
            <person name="Reinhardt R."/>
            <person name="Golyshin P.N."/>
        </authorList>
    </citation>
    <scope>NUCLEOTIDE SEQUENCE [LARGE SCALE GENOMIC DNA]</scope>
</reference>
<evidence type="ECO:0000256" key="1">
    <source>
        <dbReference type="SAM" id="Phobius"/>
    </source>
</evidence>
<keyword evidence="1" id="KW-1133">Transmembrane helix</keyword>
<dbReference type="PROSITE" id="PS51257">
    <property type="entry name" value="PROKAR_LIPOPROTEIN"/>
    <property type="match status" value="1"/>
</dbReference>
<keyword evidence="1" id="KW-0812">Transmembrane</keyword>
<evidence type="ECO:0000313" key="3">
    <source>
        <dbReference type="Proteomes" id="UP000032749"/>
    </source>
</evidence>
<dbReference type="SUPFAM" id="SSF50993">
    <property type="entry name" value="Peptidase/esterase 'gauge' domain"/>
    <property type="match status" value="1"/>
</dbReference>
<name>R4YP09_OLEAN</name>
<dbReference type="OrthoDB" id="5845258at2"/>
<keyword evidence="3" id="KW-1185">Reference proteome</keyword>